<gene>
    <name evidence="1" type="ORF">S12H4_12480</name>
</gene>
<dbReference type="AlphaFoldDB" id="X1TB85"/>
<feature type="non-terminal residue" evidence="1">
    <location>
        <position position="69"/>
    </location>
</feature>
<evidence type="ECO:0008006" key="2">
    <source>
        <dbReference type="Google" id="ProtNLM"/>
    </source>
</evidence>
<organism evidence="1">
    <name type="scientific">marine sediment metagenome</name>
    <dbReference type="NCBI Taxonomy" id="412755"/>
    <lineage>
        <taxon>unclassified sequences</taxon>
        <taxon>metagenomes</taxon>
        <taxon>ecological metagenomes</taxon>
    </lineage>
</organism>
<protein>
    <recommendedName>
        <fullName evidence="2">NB-ARC domain-containing protein</fullName>
    </recommendedName>
</protein>
<proteinExistence type="predicted"/>
<comment type="caution">
    <text evidence="1">The sequence shown here is derived from an EMBL/GenBank/DDBJ whole genome shotgun (WGS) entry which is preliminary data.</text>
</comment>
<reference evidence="1" key="1">
    <citation type="journal article" date="2014" name="Front. Microbiol.">
        <title>High frequency of phylogenetically diverse reductive dehalogenase-homologous genes in deep subseafloor sedimentary metagenomes.</title>
        <authorList>
            <person name="Kawai M."/>
            <person name="Futagami T."/>
            <person name="Toyoda A."/>
            <person name="Takaki Y."/>
            <person name="Nishi S."/>
            <person name="Hori S."/>
            <person name="Arai W."/>
            <person name="Tsubouchi T."/>
            <person name="Morono Y."/>
            <person name="Uchiyama I."/>
            <person name="Ito T."/>
            <person name="Fujiyama A."/>
            <person name="Inagaki F."/>
            <person name="Takami H."/>
        </authorList>
    </citation>
    <scope>NUCLEOTIDE SEQUENCE</scope>
    <source>
        <strain evidence="1">Expedition CK06-06</strain>
    </source>
</reference>
<name>X1TB85_9ZZZZ</name>
<evidence type="ECO:0000313" key="1">
    <source>
        <dbReference type="EMBL" id="GAI84835.1"/>
    </source>
</evidence>
<feature type="non-terminal residue" evidence="1">
    <location>
        <position position="1"/>
    </location>
</feature>
<accession>X1TB85</accession>
<sequence>EELYEWFSDNNQRRWILAGAGGKGKTAIAYRFATQVINSAPEPYTMVVWLSAKRRKFMEGSIVPIIAIR</sequence>
<dbReference type="EMBL" id="BARW01005967">
    <property type="protein sequence ID" value="GAI84835.1"/>
    <property type="molecule type" value="Genomic_DNA"/>
</dbReference>